<dbReference type="PANTHER" id="PTHR30624">
    <property type="entry name" value="UNCHARACTERIZED PROTEIN TLDD AND PMBA"/>
    <property type="match status" value="1"/>
</dbReference>
<evidence type="ECO:0000256" key="1">
    <source>
        <dbReference type="ARBA" id="ARBA00005836"/>
    </source>
</evidence>
<organism evidence="8 9">
    <name type="scientific">Pyrococcus furiosus (strain ATCC 43587 / DSM 3638 / JCM 8422 / Vc1)</name>
    <dbReference type="NCBI Taxonomy" id="186497"/>
    <lineage>
        <taxon>Archaea</taxon>
        <taxon>Methanobacteriati</taxon>
        <taxon>Methanobacteriota</taxon>
        <taxon>Thermococci</taxon>
        <taxon>Thermococcales</taxon>
        <taxon>Thermococcaceae</taxon>
        <taxon>Pyrococcus</taxon>
    </lineage>
</organism>
<evidence type="ECO:0000259" key="7">
    <source>
        <dbReference type="Pfam" id="PF19290"/>
    </source>
</evidence>
<dbReference type="Pfam" id="PF19290">
    <property type="entry name" value="PmbA_TldD_2nd"/>
    <property type="match status" value="1"/>
</dbReference>
<dbReference type="InterPro" id="IPR051463">
    <property type="entry name" value="Peptidase_U62_metallo"/>
</dbReference>
<evidence type="ECO:0000256" key="4">
    <source>
        <dbReference type="ARBA" id="ARBA00023049"/>
    </source>
</evidence>
<dbReference type="PANTHER" id="PTHR30624:SF0">
    <property type="entry name" value="METALLOPROTEASE SLR0863"/>
    <property type="match status" value="1"/>
</dbReference>
<dbReference type="GO" id="GO:0005829">
    <property type="term" value="C:cytosol"/>
    <property type="evidence" value="ECO:0007669"/>
    <property type="project" value="TreeGrafter"/>
</dbReference>
<dbReference type="InterPro" id="IPR045569">
    <property type="entry name" value="Metalloprtase-TldD/E_C"/>
</dbReference>
<reference evidence="8 9" key="1">
    <citation type="submission" date="2017-08" db="EMBL/GenBank/DDBJ databases">
        <title>Resequencing and Reannotation of the genome of Pyrococcus furiosus type strain DSM3638.</title>
        <authorList>
            <person name="Reichelt R.M."/>
            <person name="Bunk B."/>
        </authorList>
    </citation>
    <scope>NUCLEOTIDE SEQUENCE [LARGE SCALE GENOMIC DNA]</scope>
    <source>
        <strain evidence="8 9">DSM 3638</strain>
    </source>
</reference>
<name>A0A5C0XNU1_PYRFU</name>
<evidence type="ECO:0000313" key="9">
    <source>
        <dbReference type="Proteomes" id="UP000324354"/>
    </source>
</evidence>
<keyword evidence="3" id="KW-0378">Hydrolase</keyword>
<dbReference type="Pfam" id="PF19289">
    <property type="entry name" value="PmbA_TldD_3rd"/>
    <property type="match status" value="1"/>
</dbReference>
<dbReference type="GO" id="GO:0008237">
    <property type="term" value="F:metallopeptidase activity"/>
    <property type="evidence" value="ECO:0007669"/>
    <property type="project" value="UniProtKB-KW"/>
</dbReference>
<dbReference type="Proteomes" id="UP000324354">
    <property type="component" value="Chromosome"/>
</dbReference>
<protein>
    <submittedName>
        <fullName evidence="8">TLDD-like protein</fullName>
    </submittedName>
</protein>
<feature type="domain" description="Metalloprotease TldD/E central" evidence="7">
    <location>
        <begin position="111"/>
        <end position="217"/>
    </location>
</feature>
<dbReference type="OrthoDB" id="98233at2157"/>
<dbReference type="InterPro" id="IPR036059">
    <property type="entry name" value="TldD/PmbA_sf"/>
</dbReference>
<evidence type="ECO:0000259" key="5">
    <source>
        <dbReference type="Pfam" id="PF01523"/>
    </source>
</evidence>
<dbReference type="Pfam" id="PF01523">
    <property type="entry name" value="PmbA_TldD_1st"/>
    <property type="match status" value="1"/>
</dbReference>
<dbReference type="GeneID" id="13300947"/>
<dbReference type="InterPro" id="IPR002510">
    <property type="entry name" value="Metalloprtase-TldD/E_N"/>
</dbReference>
<dbReference type="RefSeq" id="WP_011011273.1">
    <property type="nucleotide sequence ID" value="NC_003413.1"/>
</dbReference>
<accession>A0A5C0XNU1</accession>
<dbReference type="GO" id="GO:0006508">
    <property type="term" value="P:proteolysis"/>
    <property type="evidence" value="ECO:0007669"/>
    <property type="project" value="UniProtKB-KW"/>
</dbReference>
<feature type="domain" description="Metalloprotease TldD/E N-terminal" evidence="5">
    <location>
        <begin position="25"/>
        <end position="84"/>
    </location>
</feature>
<dbReference type="InterPro" id="IPR025502">
    <property type="entry name" value="TldD"/>
</dbReference>
<evidence type="ECO:0000256" key="2">
    <source>
        <dbReference type="ARBA" id="ARBA00022670"/>
    </source>
</evidence>
<keyword evidence="2" id="KW-0645">Protease</keyword>
<dbReference type="EMBL" id="CP023154">
    <property type="protein sequence ID" value="QEK77888.1"/>
    <property type="molecule type" value="Genomic_DNA"/>
</dbReference>
<dbReference type="SUPFAM" id="SSF111283">
    <property type="entry name" value="Putative modulator of DNA gyrase, PmbA/TldD"/>
    <property type="match status" value="1"/>
</dbReference>
<dbReference type="PIRSF" id="PIRSF004919">
    <property type="entry name" value="TldD"/>
    <property type="match status" value="1"/>
</dbReference>
<proteinExistence type="inferred from homology"/>
<evidence type="ECO:0000259" key="6">
    <source>
        <dbReference type="Pfam" id="PF19289"/>
    </source>
</evidence>
<sequence length="457" mass="50767">MNIDVDKIIKTAEAYAERYGVKFFDIRIERYTFSTVDVENLEVSKVRQDSEVGMGVRALGKGWGFSSTSDIKEFESAIKNAMKLSKFSDYNVTIYQGDPIVDKAEIKERLPLFDISLEEKVDLGMKLAKEMQREYIKSVKVSYYEEIVEKLYLSSEGSQIMTKIPRVLLTLSAVARRGDIMQTYWKSVGGTGGFEIIKSYDVYSWAKKISEKAVSLLSAKSPPSGKMDVLIDPELAGVFIHEAIGHAAEGDAIKDNSSIFVGLLGKKVGVEELTVVDDPTLEGKFGSYIYDDEGQPGGRVEIIKNGILNSFLTDRESSLVLEMPPNGHGRAEDYGSRPLVRMSNTYIEPGDWKFEEMIEEMKRGVYMLGDKGGEVDIVNGTFTFGAKEGYLIENGEIKHQLRDVALSGKILEILKEIRAIGNDLRIEFPGYCGKGQWVPVDDGGPHVLLKAIVGGLQ</sequence>
<dbReference type="Gene3D" id="3.30.2290.10">
    <property type="entry name" value="PmbA/TldD superfamily"/>
    <property type="match status" value="1"/>
</dbReference>
<evidence type="ECO:0000256" key="3">
    <source>
        <dbReference type="ARBA" id="ARBA00022801"/>
    </source>
</evidence>
<dbReference type="InterPro" id="IPR045570">
    <property type="entry name" value="Metalloprtase-TldD/E_cen_dom"/>
</dbReference>
<dbReference type="InterPro" id="IPR035068">
    <property type="entry name" value="TldD/PmbA_N"/>
</dbReference>
<gene>
    <name evidence="8" type="ORF">PFDSM3638_00745</name>
</gene>
<comment type="similarity">
    <text evidence="1">Belongs to the peptidase U62 family.</text>
</comment>
<dbReference type="AlphaFoldDB" id="A0A5C0XNU1"/>
<keyword evidence="4" id="KW-0482">Metalloprotease</keyword>
<feature type="domain" description="Metalloprotease TldD/E C-terminal" evidence="6">
    <location>
        <begin position="224"/>
        <end position="452"/>
    </location>
</feature>
<dbReference type="GeneID" id="41711951"/>
<evidence type="ECO:0000313" key="8">
    <source>
        <dbReference type="EMBL" id="QEK77888.1"/>
    </source>
</evidence>